<dbReference type="GO" id="GO:0016020">
    <property type="term" value="C:membrane"/>
    <property type="evidence" value="ECO:0007669"/>
    <property type="project" value="UniProtKB-SubCell"/>
</dbReference>
<dbReference type="InterPro" id="IPR004090">
    <property type="entry name" value="Chemotax_Me-accpt_rcpt"/>
</dbReference>
<dbReference type="NCBIfam" id="TIGR00229">
    <property type="entry name" value="sensory_box"/>
    <property type="match status" value="2"/>
</dbReference>
<dbReference type="InterPro" id="IPR000700">
    <property type="entry name" value="PAS-assoc_C"/>
</dbReference>
<dbReference type="CDD" id="cd11386">
    <property type="entry name" value="MCP_signal"/>
    <property type="match status" value="1"/>
</dbReference>
<dbReference type="SUPFAM" id="SSF55785">
    <property type="entry name" value="PYP-like sensor domain (PAS domain)"/>
    <property type="match status" value="2"/>
</dbReference>
<dbReference type="InterPro" id="IPR004089">
    <property type="entry name" value="MCPsignal_dom"/>
</dbReference>
<evidence type="ECO:0000259" key="6">
    <source>
        <dbReference type="PROSITE" id="PS50111"/>
    </source>
</evidence>
<evidence type="ECO:0000256" key="3">
    <source>
        <dbReference type="ARBA" id="ARBA00029447"/>
    </source>
</evidence>
<feature type="region of interest" description="Disordered" evidence="5">
    <location>
        <begin position="555"/>
        <end position="584"/>
    </location>
</feature>
<organism evidence="10 11">
    <name type="scientific">Gluconacetobacter diazotrophicus (strain ATCC 49037 / DSM 5601 / CCUG 37298 / CIP 103539 / LMG 7603 / PAl5)</name>
    <dbReference type="NCBI Taxonomy" id="272568"/>
    <lineage>
        <taxon>Bacteria</taxon>
        <taxon>Pseudomonadati</taxon>
        <taxon>Pseudomonadota</taxon>
        <taxon>Alphaproteobacteria</taxon>
        <taxon>Acetobacterales</taxon>
        <taxon>Acetobacteraceae</taxon>
        <taxon>Gluconacetobacter</taxon>
    </lineage>
</organism>
<dbReference type="Proteomes" id="UP000001176">
    <property type="component" value="Chromosome"/>
</dbReference>
<evidence type="ECO:0000256" key="5">
    <source>
        <dbReference type="SAM" id="MobiDB-lite"/>
    </source>
</evidence>
<dbReference type="AlphaFoldDB" id="A9HG26"/>
<dbReference type="InterPro" id="IPR000014">
    <property type="entry name" value="PAS"/>
</dbReference>
<feature type="domain" description="PAC" evidence="8">
    <location>
        <begin position="213"/>
        <end position="265"/>
    </location>
</feature>
<dbReference type="SUPFAM" id="SSF58104">
    <property type="entry name" value="Methyl-accepting chemotaxis protein (MCP) signaling domain"/>
    <property type="match status" value="1"/>
</dbReference>
<comment type="subcellular location">
    <subcellularLocation>
        <location evidence="1">Membrane</location>
    </subcellularLocation>
</comment>
<dbReference type="InterPro" id="IPR051310">
    <property type="entry name" value="MCP_chemotaxis"/>
</dbReference>
<feature type="domain" description="HAMP" evidence="9">
    <location>
        <begin position="254"/>
        <end position="306"/>
    </location>
</feature>
<keyword evidence="10" id="KW-0675">Receptor</keyword>
<keyword evidence="11" id="KW-1185">Reference proteome</keyword>
<dbReference type="PROSITE" id="PS50113">
    <property type="entry name" value="PAC"/>
    <property type="match status" value="1"/>
</dbReference>
<dbReference type="PANTHER" id="PTHR43531:SF11">
    <property type="entry name" value="METHYL-ACCEPTING CHEMOTAXIS PROTEIN 3"/>
    <property type="match status" value="1"/>
</dbReference>
<dbReference type="Pfam" id="PF00015">
    <property type="entry name" value="MCPsignal"/>
    <property type="match status" value="1"/>
</dbReference>
<dbReference type="GO" id="GO:0007165">
    <property type="term" value="P:signal transduction"/>
    <property type="evidence" value="ECO:0007669"/>
    <property type="project" value="UniProtKB-KW"/>
</dbReference>
<evidence type="ECO:0000256" key="1">
    <source>
        <dbReference type="ARBA" id="ARBA00004370"/>
    </source>
</evidence>
<dbReference type="Gene3D" id="3.30.450.20">
    <property type="entry name" value="PAS domain"/>
    <property type="match status" value="2"/>
</dbReference>
<comment type="similarity">
    <text evidence="3">Belongs to the methyl-accepting chemotaxis (MCP) protein family.</text>
</comment>
<dbReference type="Gene3D" id="1.10.287.950">
    <property type="entry name" value="Methyl-accepting chemotaxis protein"/>
    <property type="match status" value="1"/>
</dbReference>
<dbReference type="SMART" id="SM00086">
    <property type="entry name" value="PAC"/>
    <property type="match status" value="2"/>
</dbReference>
<evidence type="ECO:0000256" key="2">
    <source>
        <dbReference type="ARBA" id="ARBA00022500"/>
    </source>
</evidence>
<keyword evidence="2" id="KW-0145">Chemotaxis</keyword>
<keyword evidence="4" id="KW-0807">Transducer</keyword>
<feature type="domain" description="Methyl-accepting transducer" evidence="6">
    <location>
        <begin position="311"/>
        <end position="540"/>
    </location>
</feature>
<dbReference type="Pfam" id="PF08447">
    <property type="entry name" value="PAS_3"/>
    <property type="match status" value="2"/>
</dbReference>
<evidence type="ECO:0000313" key="11">
    <source>
        <dbReference type="Proteomes" id="UP000001176"/>
    </source>
</evidence>
<dbReference type="SMART" id="SM00283">
    <property type="entry name" value="MA"/>
    <property type="match status" value="1"/>
</dbReference>
<gene>
    <name evidence="10" type="primary">mcpA</name>
    <name evidence="10" type="ordered locus">GDI1498</name>
</gene>
<dbReference type="FunFam" id="1.10.287.950:FF:000001">
    <property type="entry name" value="Methyl-accepting chemotaxis sensory transducer"/>
    <property type="match status" value="1"/>
</dbReference>
<evidence type="ECO:0000259" key="8">
    <source>
        <dbReference type="PROSITE" id="PS50113"/>
    </source>
</evidence>
<dbReference type="PROSITE" id="PS50885">
    <property type="entry name" value="HAMP"/>
    <property type="match status" value="1"/>
</dbReference>
<evidence type="ECO:0000259" key="7">
    <source>
        <dbReference type="PROSITE" id="PS50112"/>
    </source>
</evidence>
<dbReference type="SMART" id="SM00091">
    <property type="entry name" value="PAS"/>
    <property type="match status" value="2"/>
</dbReference>
<dbReference type="PROSITE" id="PS50111">
    <property type="entry name" value="CHEMOTAXIS_TRANSDUC_2"/>
    <property type="match status" value="1"/>
</dbReference>
<dbReference type="InterPro" id="IPR013655">
    <property type="entry name" value="PAS_fold_3"/>
</dbReference>
<dbReference type="PROSITE" id="PS50112">
    <property type="entry name" value="PAS"/>
    <property type="match status" value="1"/>
</dbReference>
<evidence type="ECO:0000259" key="9">
    <source>
        <dbReference type="PROSITE" id="PS50885"/>
    </source>
</evidence>
<evidence type="ECO:0000313" key="10">
    <source>
        <dbReference type="EMBL" id="CAP55441.1"/>
    </source>
</evidence>
<protein>
    <submittedName>
        <fullName evidence="10">Putative chemoreceptor mcpA</fullName>
    </submittedName>
</protein>
<proteinExistence type="inferred from homology"/>
<dbReference type="InterPro" id="IPR035965">
    <property type="entry name" value="PAS-like_dom_sf"/>
</dbReference>
<dbReference type="PRINTS" id="PR00260">
    <property type="entry name" value="CHEMTRNSDUCR"/>
</dbReference>
<dbReference type="EMBL" id="AM889285">
    <property type="protein sequence ID" value="CAP55441.1"/>
    <property type="molecule type" value="Genomic_DNA"/>
</dbReference>
<dbReference type="InterPro" id="IPR001610">
    <property type="entry name" value="PAC"/>
</dbReference>
<name>A9HG26_GLUDA</name>
<dbReference type="InterPro" id="IPR003660">
    <property type="entry name" value="HAMP_dom"/>
</dbReference>
<sequence length="584" mass="63299">MSRKVKKMFGFRHRDRTDARATLAALDRSLAIIEFDPTGKILTANANFCTAMGYRLDEIQGRSHSMFVDPDEARSPEYTAFWARLARGEFEARDYMRIGKGGEEIWVQASYNPVRNWRGAVTRIVKVATVITDETLRNADFAGKIEAISRSQAVIEFTPDGHVLTANDNFLNALDYRLDEIQGRHHRMLVEPEFARSGAYDAFWKKLRNGEFVAAEFRRIGKHGKVVWIQASYNPIFDRKGRVIKVVKFATDVTSRVNAVDGIVGALEELACNNLAYRLEGPIDSAYEKVRDDFNAALDMLEETMVAIAASAGGVGNGAHEIASASGDLSRRTETQAASLEETAAALNEITATVTRSAQGAQEASTAASAARGDAGKSGKVVRETVSAMGEIRDSSREITQIVSVIDQIAFQTNLLALNAGVEAARAGDAGRGFAVVASEVRALAQQSAQAAREIRALIDRSGAHVERGVKLVGETGDALAAIVARVAQIDTLVSDIAASSQQQAMGLAQVNVAVTQLDQMTQQNAAMVEETTAATASLNQESRELTRLIGRFQTRGGEPRPRALPQSARPQAPTQVAYRRLSA</sequence>
<dbReference type="GO" id="GO:0004888">
    <property type="term" value="F:transmembrane signaling receptor activity"/>
    <property type="evidence" value="ECO:0007669"/>
    <property type="project" value="InterPro"/>
</dbReference>
<feature type="domain" description="PAS" evidence="7">
    <location>
        <begin position="32"/>
        <end position="72"/>
    </location>
</feature>
<reference evidence="10 11" key="1">
    <citation type="journal article" date="2009" name="BMC Genomics">
        <title>Complete genome sequence of the sugarcane nitrogen-fixing endophyte Gluconacetobacter diazotrophicus Pal5.</title>
        <authorList>
            <person name="Bertalan M."/>
            <person name="Albano R."/>
            <person name="Padua V."/>
            <person name="Rouws L."/>
            <person name="Rojas C."/>
            <person name="Hemerly A."/>
            <person name="Teixeira K."/>
            <person name="Schwab S."/>
            <person name="Araujo J."/>
            <person name="Oliveira A."/>
            <person name="Franca L."/>
            <person name="Magalhaes V."/>
            <person name="Alqueres S."/>
            <person name="Cardoso A."/>
            <person name="Almeida W."/>
            <person name="Loureiro M.M."/>
            <person name="Nogueira E."/>
            <person name="Cidade D."/>
            <person name="Oliveira D."/>
            <person name="Simao T."/>
            <person name="Macedo J."/>
            <person name="Valadao A."/>
            <person name="Dreschsel M."/>
            <person name="Freitas F."/>
            <person name="Vidal M."/>
            <person name="Guedes H."/>
            <person name="Rodrigues E."/>
            <person name="Meneses C."/>
            <person name="Brioso P."/>
            <person name="Pozzer L."/>
            <person name="Figueiredo D."/>
            <person name="Montano H."/>
            <person name="Junior J."/>
            <person name="Filho G."/>
            <person name="Flores V."/>
            <person name="Ferreira B."/>
            <person name="Branco A."/>
            <person name="Gonzalez P."/>
            <person name="Guillobel H."/>
            <person name="Lemos M."/>
            <person name="Seibel L."/>
            <person name="Macedo J."/>
            <person name="Alves-Ferreira M."/>
            <person name="Sachetto-Martins G."/>
            <person name="Coelho A."/>
            <person name="Santos E."/>
            <person name="Amaral G."/>
            <person name="Neves A."/>
            <person name="Pacheco A.B."/>
            <person name="Carvalho D."/>
            <person name="Lery L."/>
            <person name="Bisch P."/>
            <person name="Rossle S.C."/>
            <person name="Urmenyi T."/>
            <person name="Kruger W.V."/>
            <person name="Martins O."/>
            <person name="Baldani J.I."/>
            <person name="Ferreira P.C."/>
        </authorList>
    </citation>
    <scope>NUCLEOTIDE SEQUENCE [LARGE SCALE GENOMIC DNA]</scope>
    <source>
        <strain evidence="11">ATCC 49037 / DSM 5601 / CCUG 37298 / CIP 103539 / LMG 7603 / PAl5</strain>
    </source>
</reference>
<evidence type="ECO:0000256" key="4">
    <source>
        <dbReference type="PROSITE-ProRule" id="PRU00284"/>
    </source>
</evidence>
<accession>A9HG26</accession>
<dbReference type="CDD" id="cd00130">
    <property type="entry name" value="PAS"/>
    <property type="match status" value="2"/>
</dbReference>
<dbReference type="PANTHER" id="PTHR43531">
    <property type="entry name" value="PROTEIN ICFG"/>
    <property type="match status" value="1"/>
</dbReference>
<dbReference type="KEGG" id="gdi:GDI1498"/>
<dbReference type="GO" id="GO:0006935">
    <property type="term" value="P:chemotaxis"/>
    <property type="evidence" value="ECO:0007669"/>
    <property type="project" value="UniProtKB-KW"/>
</dbReference>